<proteinExistence type="predicted"/>
<reference evidence="2 3" key="1">
    <citation type="submission" date="2012-10" db="EMBL/GenBank/DDBJ databases">
        <title>Genome sequencing of Tanticharoenia sakaeratensis NBRC 103193.</title>
        <authorList>
            <person name="Azuma Y."/>
            <person name="Hadano H."/>
            <person name="Hirakawa H."/>
            <person name="Matsushita K."/>
        </authorList>
    </citation>
    <scope>NUCLEOTIDE SEQUENCE [LARGE SCALE GENOMIC DNA]</scope>
    <source>
        <strain evidence="2 3">NBRC 103193</strain>
    </source>
</reference>
<sequence length="102" mass="11242">MILKGNAEAMCAGQRGRRVLSDRDRALVRRFEAGHEPEHRALAATGRPEYRNESTGSHVEGKRIEGRGLRAAPEPETTGNAVQPERRRRDSGCVGHEAAIRS</sequence>
<evidence type="ECO:0000313" key="3">
    <source>
        <dbReference type="Proteomes" id="UP000032679"/>
    </source>
</evidence>
<comment type="caution">
    <text evidence="2">The sequence shown here is derived from an EMBL/GenBank/DDBJ whole genome shotgun (WGS) entry which is preliminary data.</text>
</comment>
<protein>
    <submittedName>
        <fullName evidence="2">Uncharacterized protein</fullName>
    </submittedName>
</protein>
<dbReference type="STRING" id="1231623.Tasa_021_045"/>
<gene>
    <name evidence="2" type="ORF">Tasa_021_045</name>
</gene>
<evidence type="ECO:0000256" key="1">
    <source>
        <dbReference type="SAM" id="MobiDB-lite"/>
    </source>
</evidence>
<name>A0A0D6MLB9_9PROT</name>
<feature type="compositionally biased region" description="Basic and acidic residues" evidence="1">
    <location>
        <begin position="59"/>
        <end position="68"/>
    </location>
</feature>
<dbReference type="AlphaFoldDB" id="A0A0D6MLB9"/>
<accession>A0A0D6MLB9</accession>
<keyword evidence="3" id="KW-1185">Reference proteome</keyword>
<organism evidence="2 3">
    <name type="scientific">Tanticharoenia sakaeratensis NBRC 103193</name>
    <dbReference type="NCBI Taxonomy" id="1231623"/>
    <lineage>
        <taxon>Bacteria</taxon>
        <taxon>Pseudomonadati</taxon>
        <taxon>Pseudomonadota</taxon>
        <taxon>Alphaproteobacteria</taxon>
        <taxon>Acetobacterales</taxon>
        <taxon>Acetobacteraceae</taxon>
        <taxon>Tanticharoenia</taxon>
    </lineage>
</organism>
<feature type="region of interest" description="Disordered" evidence="1">
    <location>
        <begin position="48"/>
        <end position="102"/>
    </location>
</feature>
<evidence type="ECO:0000313" key="2">
    <source>
        <dbReference type="EMBL" id="GAN54464.1"/>
    </source>
</evidence>
<dbReference type="EMBL" id="BALE01000021">
    <property type="protein sequence ID" value="GAN54464.1"/>
    <property type="molecule type" value="Genomic_DNA"/>
</dbReference>
<dbReference type="Proteomes" id="UP000032679">
    <property type="component" value="Unassembled WGS sequence"/>
</dbReference>